<proteinExistence type="predicted"/>
<organism evidence="2 3">
    <name type="scientific">Methylobacterium aerolatum</name>
    <dbReference type="NCBI Taxonomy" id="418708"/>
    <lineage>
        <taxon>Bacteria</taxon>
        <taxon>Pseudomonadati</taxon>
        <taxon>Pseudomonadota</taxon>
        <taxon>Alphaproteobacteria</taxon>
        <taxon>Hyphomicrobiales</taxon>
        <taxon>Methylobacteriaceae</taxon>
        <taxon>Methylobacterium</taxon>
    </lineage>
</organism>
<reference evidence="2 3" key="1">
    <citation type="submission" date="2023-07" db="EMBL/GenBank/DDBJ databases">
        <title>Genomic Encyclopedia of Type Strains, Phase IV (KMG-IV): sequencing the most valuable type-strain genomes for metagenomic binning, comparative biology and taxonomic classification.</title>
        <authorList>
            <person name="Goeker M."/>
        </authorList>
    </citation>
    <scope>NUCLEOTIDE SEQUENCE [LARGE SCALE GENOMIC DNA]</scope>
    <source>
        <strain evidence="2 3">DSM 19013</strain>
    </source>
</reference>
<feature type="compositionally biased region" description="Polar residues" evidence="1">
    <location>
        <begin position="1"/>
        <end position="16"/>
    </location>
</feature>
<accession>A0ABU0I5S2</accession>
<evidence type="ECO:0000256" key="1">
    <source>
        <dbReference type="SAM" id="MobiDB-lite"/>
    </source>
</evidence>
<gene>
    <name evidence="2" type="ORF">QO012_004480</name>
</gene>
<dbReference type="RefSeq" id="WP_238208272.1">
    <property type="nucleotide sequence ID" value="NZ_BPQE01000048.1"/>
</dbReference>
<dbReference type="EMBL" id="JAUSVP010000021">
    <property type="protein sequence ID" value="MDQ0449955.1"/>
    <property type="molecule type" value="Genomic_DNA"/>
</dbReference>
<evidence type="ECO:0000313" key="2">
    <source>
        <dbReference type="EMBL" id="MDQ0449955.1"/>
    </source>
</evidence>
<protein>
    <submittedName>
        <fullName evidence="2">Uncharacterized protein</fullName>
    </submittedName>
</protein>
<dbReference type="Proteomes" id="UP001231124">
    <property type="component" value="Unassembled WGS sequence"/>
</dbReference>
<feature type="region of interest" description="Disordered" evidence="1">
    <location>
        <begin position="1"/>
        <end position="22"/>
    </location>
</feature>
<comment type="caution">
    <text evidence="2">The sequence shown here is derived from an EMBL/GenBank/DDBJ whole genome shotgun (WGS) entry which is preliminary data.</text>
</comment>
<sequence length="99" mass="10918">MQFSAANNTTKDQGGTTRDPLDDAIRQIGRLVRHPAYRRQAVMSAILMRHLPFDGGYQWAGEGALRTRLVSAKLDANTLSHLATTAGDEFRRLRGPPDA</sequence>
<name>A0ABU0I5S2_9HYPH</name>
<keyword evidence="3" id="KW-1185">Reference proteome</keyword>
<evidence type="ECO:0000313" key="3">
    <source>
        <dbReference type="Proteomes" id="UP001231124"/>
    </source>
</evidence>